<dbReference type="RefSeq" id="WP_208570368.1">
    <property type="nucleotide sequence ID" value="NZ_JAGFWR010000030.1"/>
</dbReference>
<reference evidence="1 2" key="1">
    <citation type="submission" date="2021-03" db="EMBL/GenBank/DDBJ databases">
        <authorList>
            <person name="Lee D.-H."/>
        </authorList>
    </citation>
    <scope>NUCLEOTIDE SEQUENCE [LARGE SCALE GENOMIC DNA]</scope>
    <source>
        <strain evidence="1 2">MMS20-R2-23</strain>
    </source>
</reference>
<organism evidence="1 2">
    <name type="scientific">Micromonospora antibiotica</name>
    <dbReference type="NCBI Taxonomy" id="2807623"/>
    <lineage>
        <taxon>Bacteria</taxon>
        <taxon>Bacillati</taxon>
        <taxon>Actinomycetota</taxon>
        <taxon>Actinomycetes</taxon>
        <taxon>Micromonosporales</taxon>
        <taxon>Micromonosporaceae</taxon>
        <taxon>Micromonospora</taxon>
    </lineage>
</organism>
<dbReference type="Gene3D" id="3.10.310.10">
    <property type="entry name" value="Diaminopimelate Epimerase, Chain A, domain 1"/>
    <property type="match status" value="2"/>
</dbReference>
<sequence length="289" mass="29592">MSTLAYEIVDVFTDRPFAGNPLAVVFGAEALATEQMQALAMEFNLSETVFVLPPTQVGATYRARIFTPTEELPFAGHPSVGAAVTAVRRGLFGVGSVSQECHAGVLPLEVTATGATLTGGTPTLGPELDPEPLLEMAGLTADDHTGPAPRVAGCGLEFPYLPVRPDAVARARVNAAAAQRYGVEHVSVFSWDADTQTAHARVFVPGLGIPEDPATGSAALGLGVWLVASGLLPGEGCSGYAVRQGTEIGRPSALTCTVTAEGGMAVGTTVAGQVMPVARGEIVVPPFVG</sequence>
<accession>A0ABS3VGX0</accession>
<dbReference type="Pfam" id="PF02567">
    <property type="entry name" value="PhzC-PhzF"/>
    <property type="match status" value="1"/>
</dbReference>
<dbReference type="EMBL" id="JAGFWR010000030">
    <property type="protein sequence ID" value="MBO4164853.1"/>
    <property type="molecule type" value="Genomic_DNA"/>
</dbReference>
<evidence type="ECO:0000313" key="1">
    <source>
        <dbReference type="EMBL" id="MBO4164853.1"/>
    </source>
</evidence>
<dbReference type="InterPro" id="IPR003719">
    <property type="entry name" value="Phenazine_PhzF-like"/>
</dbReference>
<gene>
    <name evidence="1" type="ORF">JQN83_29190</name>
</gene>
<keyword evidence="2" id="KW-1185">Reference proteome</keyword>
<dbReference type="PANTHER" id="PTHR13774:SF32">
    <property type="entry name" value="ANTISENSE-ENHANCING SEQUENCE 1"/>
    <property type="match status" value="1"/>
</dbReference>
<evidence type="ECO:0000313" key="2">
    <source>
        <dbReference type="Proteomes" id="UP000671399"/>
    </source>
</evidence>
<dbReference type="PANTHER" id="PTHR13774">
    <property type="entry name" value="PHENAZINE BIOSYNTHESIS PROTEIN"/>
    <property type="match status" value="1"/>
</dbReference>
<name>A0ABS3VGX0_9ACTN</name>
<dbReference type="PIRSF" id="PIRSF016184">
    <property type="entry name" value="PhzC_PhzF"/>
    <property type="match status" value="1"/>
</dbReference>
<dbReference type="SUPFAM" id="SSF54506">
    <property type="entry name" value="Diaminopimelate epimerase-like"/>
    <property type="match status" value="1"/>
</dbReference>
<protein>
    <submittedName>
        <fullName evidence="1">PhzF family phenazine biosynthesis protein</fullName>
    </submittedName>
</protein>
<dbReference type="NCBIfam" id="TIGR00654">
    <property type="entry name" value="PhzF_family"/>
    <property type="match status" value="1"/>
</dbReference>
<dbReference type="Proteomes" id="UP000671399">
    <property type="component" value="Unassembled WGS sequence"/>
</dbReference>
<comment type="caution">
    <text evidence="1">The sequence shown here is derived from an EMBL/GenBank/DDBJ whole genome shotgun (WGS) entry which is preliminary data.</text>
</comment>
<proteinExistence type="predicted"/>